<dbReference type="GO" id="GO:0003964">
    <property type="term" value="F:RNA-directed DNA polymerase activity"/>
    <property type="evidence" value="ECO:0007669"/>
    <property type="project" value="UniProtKB-KW"/>
</dbReference>
<evidence type="ECO:0000313" key="11">
    <source>
        <dbReference type="EMBL" id="GAQ19736.1"/>
    </source>
</evidence>
<organism evidence="11 12">
    <name type="scientific">Oceanobacillus picturae</name>
    <dbReference type="NCBI Taxonomy" id="171693"/>
    <lineage>
        <taxon>Bacteria</taxon>
        <taxon>Bacillati</taxon>
        <taxon>Bacillota</taxon>
        <taxon>Bacilli</taxon>
        <taxon>Bacillales</taxon>
        <taxon>Bacillaceae</taxon>
        <taxon>Oceanobacillus</taxon>
    </lineage>
</organism>
<keyword evidence="2" id="KW-0808">Transferase</keyword>
<dbReference type="Pfam" id="PF00078">
    <property type="entry name" value="RVT_1"/>
    <property type="match status" value="1"/>
</dbReference>
<dbReference type="InterPro" id="IPR000477">
    <property type="entry name" value="RT_dom"/>
</dbReference>
<evidence type="ECO:0000256" key="7">
    <source>
        <dbReference type="ARBA" id="ARBA00023118"/>
    </source>
</evidence>
<keyword evidence="3" id="KW-0548">Nucleotidyltransferase</keyword>
<comment type="caution">
    <text evidence="11">The sequence shown here is derived from an EMBL/GenBank/DDBJ whole genome shotgun (WGS) entry which is preliminary data.</text>
</comment>
<keyword evidence="4" id="KW-0479">Metal-binding</keyword>
<reference evidence="12" key="1">
    <citation type="submission" date="2015-07" db="EMBL/GenBank/DDBJ databases">
        <title>Draft Genome Sequence of Oceanobacillus picturae Heshi-B3 that Was Isolated from Fermented Rice Bran with Aging Salted Mackerel, Which Was Named Heshiko as Traditional Fermented Seafood in Japan.</title>
        <authorList>
            <person name="Akuzawa S."/>
            <person name="Nakagawa J."/>
            <person name="Kanekatsu T."/>
            <person name="Kanesaki Y."/>
            <person name="Suzuki T."/>
        </authorList>
    </citation>
    <scope>NUCLEOTIDE SEQUENCE [LARGE SCALE GENOMIC DNA]</scope>
    <source>
        <strain evidence="12">Heshi-B3</strain>
    </source>
</reference>
<reference evidence="11 12" key="2">
    <citation type="journal article" date="2016" name="Genome Announc.">
        <title>Draft Genome Sequence of Oceanobacillus picturae Heshi-B3, Isolated from Fermented Rice Bran in a Traditional Japanese Seafood Dish.</title>
        <authorList>
            <person name="Akuzawa S."/>
            <person name="Nagaoka J."/>
            <person name="Kanekatsu M."/>
            <person name="Kanesaki Y."/>
            <person name="Suzuki T."/>
        </authorList>
    </citation>
    <scope>NUCLEOTIDE SEQUENCE [LARGE SCALE GENOMIC DNA]</scope>
    <source>
        <strain evidence="11 12">Heshi-B3</strain>
    </source>
</reference>
<name>A0A0U9HHL9_9BACI</name>
<dbReference type="GO" id="GO:0046872">
    <property type="term" value="F:metal ion binding"/>
    <property type="evidence" value="ECO:0007669"/>
    <property type="project" value="UniProtKB-KW"/>
</dbReference>
<dbReference type="PANTHER" id="PTHR34047">
    <property type="entry name" value="NUCLEAR INTRON MATURASE 1, MITOCHONDRIAL-RELATED"/>
    <property type="match status" value="1"/>
</dbReference>
<evidence type="ECO:0000256" key="8">
    <source>
        <dbReference type="ARBA" id="ARBA00034120"/>
    </source>
</evidence>
<dbReference type="GO" id="GO:0003723">
    <property type="term" value="F:RNA binding"/>
    <property type="evidence" value="ECO:0007669"/>
    <property type="project" value="InterPro"/>
</dbReference>
<dbReference type="InterPro" id="IPR043128">
    <property type="entry name" value="Rev_trsase/Diguanyl_cyclase"/>
</dbReference>
<evidence type="ECO:0000256" key="2">
    <source>
        <dbReference type="ARBA" id="ARBA00022679"/>
    </source>
</evidence>
<evidence type="ECO:0000256" key="6">
    <source>
        <dbReference type="ARBA" id="ARBA00022918"/>
    </source>
</evidence>
<dbReference type="InterPro" id="IPR000123">
    <property type="entry name" value="Reverse_transcriptase_msDNA"/>
</dbReference>
<dbReference type="NCBIfam" id="TIGR04416">
    <property type="entry name" value="group_II_RT_mat"/>
    <property type="match status" value="1"/>
</dbReference>
<dbReference type="GO" id="GO:0051607">
    <property type="term" value="P:defense response to virus"/>
    <property type="evidence" value="ECO:0007669"/>
    <property type="project" value="UniProtKB-KW"/>
</dbReference>
<keyword evidence="6" id="KW-0695">RNA-directed DNA polymerase</keyword>
<protein>
    <recommendedName>
        <fullName evidence="1">RNA-directed DNA polymerase</fullName>
        <ecNumber evidence="1">2.7.7.49</ecNumber>
    </recommendedName>
</protein>
<dbReference type="InterPro" id="IPR051083">
    <property type="entry name" value="GrpII_Intron_Splice-Mob/Def"/>
</dbReference>
<dbReference type="EC" id="2.7.7.49" evidence="1"/>
<comment type="similarity">
    <text evidence="8">Belongs to the bacterial reverse transcriptase family.</text>
</comment>
<comment type="catalytic activity">
    <reaction evidence="9">
        <text>DNA(n) + a 2'-deoxyribonucleoside 5'-triphosphate = DNA(n+1) + diphosphate</text>
        <dbReference type="Rhea" id="RHEA:22508"/>
        <dbReference type="Rhea" id="RHEA-COMP:17339"/>
        <dbReference type="Rhea" id="RHEA-COMP:17340"/>
        <dbReference type="ChEBI" id="CHEBI:33019"/>
        <dbReference type="ChEBI" id="CHEBI:61560"/>
        <dbReference type="ChEBI" id="CHEBI:173112"/>
        <dbReference type="EC" id="2.7.7.49"/>
    </reaction>
</comment>
<evidence type="ECO:0000259" key="10">
    <source>
        <dbReference type="PROSITE" id="PS50878"/>
    </source>
</evidence>
<dbReference type="CDD" id="cd01651">
    <property type="entry name" value="RT_G2_intron"/>
    <property type="match status" value="1"/>
</dbReference>
<dbReference type="InterPro" id="IPR030931">
    <property type="entry name" value="Group_II_RT_mat"/>
</dbReference>
<evidence type="ECO:0000256" key="9">
    <source>
        <dbReference type="ARBA" id="ARBA00048173"/>
    </source>
</evidence>
<dbReference type="OrthoDB" id="9793236at2"/>
<dbReference type="InterPro" id="IPR013597">
    <property type="entry name" value="Mat_intron_G2"/>
</dbReference>
<evidence type="ECO:0000256" key="5">
    <source>
        <dbReference type="ARBA" id="ARBA00022842"/>
    </source>
</evidence>
<dbReference type="PRINTS" id="PR00866">
    <property type="entry name" value="RNADNAPOLMS"/>
</dbReference>
<evidence type="ECO:0000313" key="12">
    <source>
        <dbReference type="Proteomes" id="UP000052946"/>
    </source>
</evidence>
<dbReference type="EMBL" id="BBXV01000064">
    <property type="protein sequence ID" value="GAQ19736.1"/>
    <property type="molecule type" value="Genomic_DNA"/>
</dbReference>
<feature type="domain" description="Reverse transcriptase" evidence="10">
    <location>
        <begin position="51"/>
        <end position="279"/>
    </location>
</feature>
<evidence type="ECO:0000256" key="3">
    <source>
        <dbReference type="ARBA" id="ARBA00022695"/>
    </source>
</evidence>
<dbReference type="RefSeq" id="WP_058951287.1">
    <property type="nucleotide sequence ID" value="NZ_BBXV01000064.1"/>
</dbReference>
<dbReference type="InterPro" id="IPR043502">
    <property type="entry name" value="DNA/RNA_pol_sf"/>
</dbReference>
<dbReference type="PROSITE" id="PS50878">
    <property type="entry name" value="RT_POL"/>
    <property type="match status" value="1"/>
</dbReference>
<keyword evidence="5" id="KW-0460">Magnesium</keyword>
<dbReference type="SUPFAM" id="SSF56672">
    <property type="entry name" value="DNA/RNA polymerases"/>
    <property type="match status" value="1"/>
</dbReference>
<proteinExistence type="inferred from homology"/>
<dbReference type="PANTHER" id="PTHR34047:SF8">
    <property type="entry name" value="PROTEIN YKFC"/>
    <property type="match status" value="1"/>
</dbReference>
<sequence length="427" mass="49736">MHERTLLDKILDRDNLNQAFKQVKRNKGAAGMDGMTVDELGGYMARNKEETISQIRQRKYHPQPVLRVEIPKLNGGVRLLGIPTVKDRVIQQAIAQVLTPIFDKQFSEYSYGFRPKRYAEMAILQALEYLNDGYDWIVDIDLERFFDTVNHDRLMNLISRTVEDGDVISLIRKFLVSGVQIDEDYKETVIGTPQGGNLSPLLSNIMLNELDIELESRGLHFVRYADDCIIMVKSEMAAKRVMRSVTKFIEEKLGLIVNASKTKVTRPHDPTMKFLGFGFFRDYQTNAYKAKPHLESVENFKYKLKQLTKKNWSVDTKYQIERINQVIRGWINYFKIGYMKSLLGRVDSHTRVRLRMCIWKKWKTAKNRRKNLIKLGMNKYNAYKYSHSSKGAIRIAYSWVLTTTITNKRLAKFGLISCLQHYKEVHA</sequence>
<evidence type="ECO:0000256" key="1">
    <source>
        <dbReference type="ARBA" id="ARBA00012493"/>
    </source>
</evidence>
<dbReference type="AlphaFoldDB" id="A0A0U9HHL9"/>
<accession>A0A0U9HHL9</accession>
<evidence type="ECO:0000256" key="4">
    <source>
        <dbReference type="ARBA" id="ARBA00022723"/>
    </source>
</evidence>
<dbReference type="Gene3D" id="3.30.70.270">
    <property type="match status" value="1"/>
</dbReference>
<keyword evidence="7" id="KW-0051">Antiviral defense</keyword>
<dbReference type="Pfam" id="PF08388">
    <property type="entry name" value="GIIM"/>
    <property type="match status" value="1"/>
</dbReference>
<gene>
    <name evidence="11" type="ORF">OPHB3_3720</name>
</gene>
<dbReference type="Proteomes" id="UP000052946">
    <property type="component" value="Unassembled WGS sequence"/>
</dbReference>